<accession>A0ABN6PGR5</accession>
<name>A0ABN6PGR5_9BURK</name>
<dbReference type="Gene3D" id="3.10.450.50">
    <property type="match status" value="1"/>
</dbReference>
<dbReference type="Pfam" id="PF12680">
    <property type="entry name" value="SnoaL_2"/>
    <property type="match status" value="1"/>
</dbReference>
<dbReference type="EMBL" id="AP025730">
    <property type="protein sequence ID" value="BDI04176.1"/>
    <property type="molecule type" value="Genomic_DNA"/>
</dbReference>
<reference evidence="2" key="1">
    <citation type="submission" date="2022-04" db="EMBL/GenBank/DDBJ databases">
        <title>Whole genome sequence of Sphaerotilus sp. FB-5.</title>
        <authorList>
            <person name="Takeda M."/>
            <person name="Narihara S."/>
            <person name="Akimoto M."/>
            <person name="Akimoto R."/>
            <person name="Nishiyashiki S."/>
            <person name="Murakami T."/>
        </authorList>
    </citation>
    <scope>NUCLEOTIDE SEQUENCE</scope>
    <source>
        <strain evidence="2">FB-5</strain>
    </source>
</reference>
<dbReference type="RefSeq" id="WP_251972319.1">
    <property type="nucleotide sequence ID" value="NZ_AP025730.1"/>
</dbReference>
<gene>
    <name evidence="2" type="ORF">CATMQ487_11460</name>
</gene>
<dbReference type="InterPro" id="IPR037401">
    <property type="entry name" value="SnoaL-like"/>
</dbReference>
<sequence>MSSASSAPRLPRAHPDVRVARVARFFEDLVPADLDRLGEIYSADAAFKDPFNEVRGLEAIRRIFVHMYAELDGPRFVVTQAVAEGDMAFLTWTFHFRSPRLQPQDVVVRGATQLAFDPHSGLVVLHRDYWDTGEELYARLPLLGAVMRWLRRRGSATQA</sequence>
<evidence type="ECO:0000313" key="3">
    <source>
        <dbReference type="Proteomes" id="UP001057498"/>
    </source>
</evidence>
<organism evidence="2 3">
    <name type="scientific">Sphaerotilus microaerophilus</name>
    <dbReference type="NCBI Taxonomy" id="2914710"/>
    <lineage>
        <taxon>Bacteria</taxon>
        <taxon>Pseudomonadati</taxon>
        <taxon>Pseudomonadota</taxon>
        <taxon>Betaproteobacteria</taxon>
        <taxon>Burkholderiales</taxon>
        <taxon>Sphaerotilaceae</taxon>
        <taxon>Sphaerotilus</taxon>
    </lineage>
</organism>
<dbReference type="Proteomes" id="UP001057498">
    <property type="component" value="Chromosome"/>
</dbReference>
<dbReference type="SUPFAM" id="SSF54427">
    <property type="entry name" value="NTF2-like"/>
    <property type="match status" value="1"/>
</dbReference>
<dbReference type="InterPro" id="IPR032710">
    <property type="entry name" value="NTF2-like_dom_sf"/>
</dbReference>
<proteinExistence type="predicted"/>
<evidence type="ECO:0000259" key="1">
    <source>
        <dbReference type="Pfam" id="PF12680"/>
    </source>
</evidence>
<feature type="domain" description="SnoaL-like" evidence="1">
    <location>
        <begin position="22"/>
        <end position="116"/>
    </location>
</feature>
<keyword evidence="3" id="KW-1185">Reference proteome</keyword>
<evidence type="ECO:0000313" key="2">
    <source>
        <dbReference type="EMBL" id="BDI04176.1"/>
    </source>
</evidence>
<protein>
    <submittedName>
        <fullName evidence="2">Transcriptional regulator</fullName>
    </submittedName>
</protein>